<keyword evidence="2" id="KW-0547">Nucleotide-binding</keyword>
<feature type="region of interest" description="Disordered" evidence="4">
    <location>
        <begin position="744"/>
        <end position="795"/>
    </location>
</feature>
<dbReference type="GO" id="GO:0005634">
    <property type="term" value="C:nucleus"/>
    <property type="evidence" value="ECO:0007669"/>
    <property type="project" value="TreeGrafter"/>
</dbReference>
<organism evidence="5 6">
    <name type="scientific">Gymnopilus dilepis</name>
    <dbReference type="NCBI Taxonomy" id="231916"/>
    <lineage>
        <taxon>Eukaryota</taxon>
        <taxon>Fungi</taxon>
        <taxon>Dikarya</taxon>
        <taxon>Basidiomycota</taxon>
        <taxon>Agaricomycotina</taxon>
        <taxon>Agaricomycetes</taxon>
        <taxon>Agaricomycetidae</taxon>
        <taxon>Agaricales</taxon>
        <taxon>Agaricineae</taxon>
        <taxon>Hymenogastraceae</taxon>
        <taxon>Gymnopilus</taxon>
    </lineage>
</organism>
<dbReference type="InterPro" id="IPR013126">
    <property type="entry name" value="Hsp_70_fam"/>
</dbReference>
<feature type="region of interest" description="Disordered" evidence="4">
    <location>
        <begin position="510"/>
        <end position="531"/>
    </location>
</feature>
<dbReference type="Gene3D" id="2.60.34.10">
    <property type="entry name" value="Substrate Binding Domain Of DNAk, Chain A, domain 1"/>
    <property type="match status" value="1"/>
</dbReference>
<dbReference type="EMBL" id="NHYE01001173">
    <property type="protein sequence ID" value="PPQ97892.1"/>
    <property type="molecule type" value="Genomic_DNA"/>
</dbReference>
<dbReference type="AlphaFoldDB" id="A0A409Y4I9"/>
<evidence type="ECO:0000256" key="1">
    <source>
        <dbReference type="ARBA" id="ARBA00007381"/>
    </source>
</evidence>
<accession>A0A409Y4I9</accession>
<comment type="similarity">
    <text evidence="1">Belongs to the heat shock protein 70 family.</text>
</comment>
<dbReference type="PANTHER" id="PTHR45639">
    <property type="entry name" value="HSC70CB, ISOFORM G-RELATED"/>
    <property type="match status" value="1"/>
</dbReference>
<dbReference type="GO" id="GO:0005829">
    <property type="term" value="C:cytosol"/>
    <property type="evidence" value="ECO:0007669"/>
    <property type="project" value="TreeGrafter"/>
</dbReference>
<evidence type="ECO:0000313" key="6">
    <source>
        <dbReference type="Proteomes" id="UP000284706"/>
    </source>
</evidence>
<dbReference type="PRINTS" id="PR00301">
    <property type="entry name" value="HEATSHOCK70"/>
</dbReference>
<evidence type="ECO:0000256" key="3">
    <source>
        <dbReference type="ARBA" id="ARBA00022840"/>
    </source>
</evidence>
<dbReference type="InterPro" id="IPR029047">
    <property type="entry name" value="HSP70_peptide-bd_sf"/>
</dbReference>
<dbReference type="InterPro" id="IPR029048">
    <property type="entry name" value="HSP70_C_sf"/>
</dbReference>
<dbReference type="Pfam" id="PF00012">
    <property type="entry name" value="HSP70"/>
    <property type="match status" value="1"/>
</dbReference>
<gene>
    <name evidence="5" type="ORF">CVT26_013064</name>
</gene>
<dbReference type="GO" id="GO:0005524">
    <property type="term" value="F:ATP binding"/>
    <property type="evidence" value="ECO:0007669"/>
    <property type="project" value="UniProtKB-KW"/>
</dbReference>
<comment type="caution">
    <text evidence="5">The sequence shown here is derived from an EMBL/GenBank/DDBJ whole genome shotgun (WGS) entry which is preliminary data.</text>
</comment>
<evidence type="ECO:0000256" key="2">
    <source>
        <dbReference type="ARBA" id="ARBA00022741"/>
    </source>
</evidence>
<sequence length="795" mass="87172">MAVVGIDFGTLHSKIGVARHRGIDIITNEVSNRQTPSLVAFGPKQRAIGEAAKTQEISNFKNTIGSLKRLIGRTVNDAQVQDVEAKFINNKLVDVNGTIGTEVTYRGEKATFSYTQLVAMYLGKLRDIAGSELKTTVSDVVISVPVWFTETQRRALIDAAQIANLNVLRLINDTTAAALGYGITKSDLPEPENPRHVVFVDAGHAGFAVSVVAFAKGQLTVKSTAYEHNLGGRDIDLALVQHFAEEFKGKYKIDVLSNPKATFRLAASCEKLKKILSANADAVLNVESIMNDVDATSKLSRDELEALIAHLLERIPGPIQRALADSGLTLDQIDAIELIGGTTRVPSFRQKIQESFPGKTLSVTLNQDEAVARGATFACAMLSPVFRVRDFHMTDLNVFPIKTFWDATPSDPDDDTELLVFPKGNAVPSTKVLSFYRRGPFAIESAYAEPALLPGSINPWLGRFTAKDVPPAPNGGDATTVKLKTRLNLHGIVSFEQAYVEEVIEEKEESQAMDVDQAAGAEGQAAPAPKKKRVVKKKDIPFVATNTSLDKSVVEKWKEEESQMHAADKLVMDTEDRKNALEEYVYDMRGKLDDRYAPFATAAEKSTLLAALSEAEDWLYTPEGEEATKSAYVARLDALHKLGDPIAFRYKEVDERKKAAASLRETLNLYMSQATSSDEKFAHIDAKDKQSVVEKVATVQKWLEDQLVRQGERPKDVDPVVTSAEIEKKRDEVIYFAIPILTRPKPKPVVTPGGTPGTQTPKEGGKEEKKEGGEQAPPQPEEEKAEKGPSEMDVD</sequence>
<dbReference type="Gene3D" id="3.30.420.40">
    <property type="match status" value="2"/>
</dbReference>
<evidence type="ECO:0000313" key="5">
    <source>
        <dbReference type="EMBL" id="PPQ97892.1"/>
    </source>
</evidence>
<reference evidence="5 6" key="1">
    <citation type="journal article" date="2018" name="Evol. Lett.">
        <title>Horizontal gene cluster transfer increased hallucinogenic mushroom diversity.</title>
        <authorList>
            <person name="Reynolds H.T."/>
            <person name="Vijayakumar V."/>
            <person name="Gluck-Thaler E."/>
            <person name="Korotkin H.B."/>
            <person name="Matheny P.B."/>
            <person name="Slot J.C."/>
        </authorList>
    </citation>
    <scope>NUCLEOTIDE SEQUENCE [LARGE SCALE GENOMIC DNA]</scope>
    <source>
        <strain evidence="5 6">SRW20</strain>
    </source>
</reference>
<dbReference type="Proteomes" id="UP000284706">
    <property type="component" value="Unassembled WGS sequence"/>
</dbReference>
<protein>
    <recommendedName>
        <fullName evidence="7">Heat shock protein 70</fullName>
    </recommendedName>
</protein>
<dbReference type="SUPFAM" id="SSF100934">
    <property type="entry name" value="Heat shock protein 70kD (HSP70), C-terminal subdomain"/>
    <property type="match status" value="2"/>
</dbReference>
<proteinExistence type="inferred from homology"/>
<dbReference type="Gene3D" id="3.30.30.30">
    <property type="match status" value="1"/>
</dbReference>
<evidence type="ECO:0000256" key="4">
    <source>
        <dbReference type="SAM" id="MobiDB-lite"/>
    </source>
</evidence>
<dbReference type="FunFam" id="3.30.30.30:FF:000002">
    <property type="entry name" value="Heat shock 70 kDa protein 4"/>
    <property type="match status" value="1"/>
</dbReference>
<dbReference type="PANTHER" id="PTHR45639:SF4">
    <property type="entry name" value="HSC70CB, ISOFORM G"/>
    <property type="match status" value="1"/>
</dbReference>
<dbReference type="InParanoid" id="A0A409Y4I9"/>
<feature type="compositionally biased region" description="Basic and acidic residues" evidence="4">
    <location>
        <begin position="763"/>
        <end position="773"/>
    </location>
</feature>
<dbReference type="STRING" id="231916.A0A409Y4I9"/>
<keyword evidence="6" id="KW-1185">Reference proteome</keyword>
<keyword evidence="3" id="KW-0067">ATP-binding</keyword>
<dbReference type="SUPFAM" id="SSF100920">
    <property type="entry name" value="Heat shock protein 70kD (HSP70), peptide-binding domain"/>
    <property type="match status" value="1"/>
</dbReference>
<name>A0A409Y4I9_9AGAR</name>
<dbReference type="FunFam" id="3.30.420.40:FF:000171">
    <property type="entry name" value="Heat shock 70 kDa protein 4"/>
    <property type="match status" value="2"/>
</dbReference>
<dbReference type="FunFam" id="3.90.640.10:FF:000004">
    <property type="entry name" value="Heat shock 70 kDa protein 4"/>
    <property type="match status" value="1"/>
</dbReference>
<feature type="compositionally biased region" description="Low complexity" evidence="4">
    <location>
        <begin position="748"/>
        <end position="762"/>
    </location>
</feature>
<dbReference type="SUPFAM" id="SSF53067">
    <property type="entry name" value="Actin-like ATPase domain"/>
    <property type="match status" value="2"/>
</dbReference>
<dbReference type="Gene3D" id="1.20.1270.10">
    <property type="match status" value="1"/>
</dbReference>
<dbReference type="FunFam" id="1.20.1270.10:FF:000002">
    <property type="entry name" value="Heat shock 70 kDa protein 4"/>
    <property type="match status" value="1"/>
</dbReference>
<dbReference type="OrthoDB" id="434160at2759"/>
<dbReference type="GO" id="GO:0140662">
    <property type="term" value="F:ATP-dependent protein folding chaperone"/>
    <property type="evidence" value="ECO:0007669"/>
    <property type="project" value="InterPro"/>
</dbReference>
<evidence type="ECO:0008006" key="7">
    <source>
        <dbReference type="Google" id="ProtNLM"/>
    </source>
</evidence>
<dbReference type="InterPro" id="IPR043129">
    <property type="entry name" value="ATPase_NBD"/>
</dbReference>
<feature type="compositionally biased region" description="Low complexity" evidence="4">
    <location>
        <begin position="517"/>
        <end position="528"/>
    </location>
</feature>
<dbReference type="FunCoup" id="A0A409Y4I9">
    <property type="interactions" value="648"/>
</dbReference>
<feature type="compositionally biased region" description="Basic and acidic residues" evidence="4">
    <location>
        <begin position="781"/>
        <end position="795"/>
    </location>
</feature>
<dbReference type="Gene3D" id="3.90.640.10">
    <property type="entry name" value="Actin, Chain A, domain 4"/>
    <property type="match status" value="1"/>
</dbReference>